<dbReference type="GO" id="GO:0017001">
    <property type="term" value="P:antibiotic catabolic process"/>
    <property type="evidence" value="ECO:0007669"/>
    <property type="project" value="UniProtKB-ARBA"/>
</dbReference>
<dbReference type="Gene3D" id="3.60.15.10">
    <property type="entry name" value="Ribonuclease Z/Hydroxyacylglutathione hydrolase-like"/>
    <property type="match status" value="1"/>
</dbReference>
<accession>F3L1G9</accession>
<evidence type="ECO:0000256" key="2">
    <source>
        <dbReference type="SAM" id="SignalP"/>
    </source>
</evidence>
<feature type="chain" id="PRO_5003297143" evidence="2">
    <location>
        <begin position="20"/>
        <end position="290"/>
    </location>
</feature>
<dbReference type="InterPro" id="IPR036866">
    <property type="entry name" value="RibonucZ/Hydroxyglut_hydro"/>
</dbReference>
<dbReference type="EMBL" id="AEIG01000032">
    <property type="protein sequence ID" value="EGG29820.1"/>
    <property type="molecule type" value="Genomic_DNA"/>
</dbReference>
<dbReference type="Pfam" id="PF00753">
    <property type="entry name" value="Lactamase_B"/>
    <property type="match status" value="1"/>
</dbReference>
<dbReference type="OrthoDB" id="9769598at2"/>
<protein>
    <submittedName>
        <fullName evidence="4">Zn-dependent hydrolase, glyoxylase family protein</fullName>
    </submittedName>
</protein>
<evidence type="ECO:0000256" key="1">
    <source>
        <dbReference type="ARBA" id="ARBA00005250"/>
    </source>
</evidence>
<dbReference type="GO" id="GO:0016787">
    <property type="term" value="F:hydrolase activity"/>
    <property type="evidence" value="ECO:0007669"/>
    <property type="project" value="UniProtKB-KW"/>
</dbReference>
<sequence>MKRLIAVPLLVLGASIAFAQQVTTTPLTEGLYMLQGRGGNVVLSLGNDGAVMIDDDYPNMINEYQFAVDDLTGGDYSAPNYIINTHWHQDHTGGNDYWAGEGATIIAHNNVRTRMQTGLDNKALGVVFPPSPERALPVLTYTNALSLYFNDEAIVVEHYSAGHTDGDSIVRFTNANVVHLGDHFFNGRFPFVDIESGGNVLSYTDNIAKILASVDESVQIVPGHGPLASKDDLRAYYQMLLETTQTVRSALDDGQSIDDIIAVGLGDKWASWGSGFINEAQWIRTIAASL</sequence>
<evidence type="ECO:0000259" key="3">
    <source>
        <dbReference type="SMART" id="SM00849"/>
    </source>
</evidence>
<dbReference type="Proteomes" id="UP000005615">
    <property type="component" value="Unassembled WGS sequence"/>
</dbReference>
<keyword evidence="2" id="KW-0732">Signal</keyword>
<dbReference type="SMART" id="SM00849">
    <property type="entry name" value="Lactamase_B"/>
    <property type="match status" value="1"/>
</dbReference>
<name>F3L1G9_9GAMM</name>
<dbReference type="eggNOG" id="COG0491">
    <property type="taxonomic scope" value="Bacteria"/>
</dbReference>
<dbReference type="PANTHER" id="PTHR42951:SF4">
    <property type="entry name" value="ACYL-COENZYME A THIOESTERASE MBLAC2"/>
    <property type="match status" value="1"/>
</dbReference>
<dbReference type="InterPro" id="IPR001279">
    <property type="entry name" value="Metallo-B-lactamas"/>
</dbReference>
<dbReference type="SUPFAM" id="SSF56281">
    <property type="entry name" value="Metallo-hydrolase/oxidoreductase"/>
    <property type="match status" value="1"/>
</dbReference>
<gene>
    <name evidence="4" type="ORF">IMCC3088_1309</name>
</gene>
<comment type="similarity">
    <text evidence="1">Belongs to the metallo-beta-lactamase superfamily. Class-B beta-lactamase family.</text>
</comment>
<dbReference type="PANTHER" id="PTHR42951">
    <property type="entry name" value="METALLO-BETA-LACTAMASE DOMAIN-CONTAINING"/>
    <property type="match status" value="1"/>
</dbReference>
<feature type="domain" description="Metallo-beta-lactamase" evidence="3">
    <location>
        <begin position="38"/>
        <end position="224"/>
    </location>
</feature>
<evidence type="ECO:0000313" key="5">
    <source>
        <dbReference type="Proteomes" id="UP000005615"/>
    </source>
</evidence>
<dbReference type="InterPro" id="IPR050855">
    <property type="entry name" value="NDM-1-like"/>
</dbReference>
<keyword evidence="4" id="KW-0378">Hydrolase</keyword>
<dbReference type="STRING" id="2518989.IMCC3088_1309"/>
<feature type="signal peptide" evidence="2">
    <location>
        <begin position="1"/>
        <end position="19"/>
    </location>
</feature>
<evidence type="ECO:0000313" key="4">
    <source>
        <dbReference type="EMBL" id="EGG29820.1"/>
    </source>
</evidence>
<dbReference type="CDD" id="cd16282">
    <property type="entry name" value="metallo-hydrolase-like_MBL-fold"/>
    <property type="match status" value="1"/>
</dbReference>
<reference evidence="4 5" key="1">
    <citation type="journal article" date="2011" name="J. Bacteriol.">
        <title>Genome sequence of strain IMCC3088, a proteorhodopsin-containing marine bacterium belonging to the OM60/NOR5 clade.</title>
        <authorList>
            <person name="Jang Y."/>
            <person name="Oh H.M."/>
            <person name="Kang I."/>
            <person name="Lee K."/>
            <person name="Yang S.J."/>
            <person name="Cho J.C."/>
        </authorList>
    </citation>
    <scope>NUCLEOTIDE SEQUENCE [LARGE SCALE GENOMIC DNA]</scope>
    <source>
        <strain evidence="4 5">IMCC3088</strain>
    </source>
</reference>
<dbReference type="AlphaFoldDB" id="F3L1G9"/>
<proteinExistence type="inferred from homology"/>
<keyword evidence="5" id="KW-1185">Reference proteome</keyword>
<comment type="caution">
    <text evidence="4">The sequence shown here is derived from an EMBL/GenBank/DDBJ whole genome shotgun (WGS) entry which is preliminary data.</text>
</comment>
<dbReference type="RefSeq" id="WP_009575571.1">
    <property type="nucleotide sequence ID" value="NZ_AEIG01000032.1"/>
</dbReference>
<organism evidence="4 5">
    <name type="scientific">Aequoribacter fuscus</name>
    <dbReference type="NCBI Taxonomy" id="2518989"/>
    <lineage>
        <taxon>Bacteria</taxon>
        <taxon>Pseudomonadati</taxon>
        <taxon>Pseudomonadota</taxon>
        <taxon>Gammaproteobacteria</taxon>
        <taxon>Cellvibrionales</taxon>
        <taxon>Halieaceae</taxon>
        <taxon>Aequoribacter</taxon>
    </lineage>
</organism>